<dbReference type="InterPro" id="IPR035067">
    <property type="entry name" value="V-type_ATPase_csu/dsu"/>
</dbReference>
<dbReference type="InterPro" id="IPR002843">
    <property type="entry name" value="ATPase_V0-cplx_csu/dsu"/>
</dbReference>
<protein>
    <submittedName>
        <fullName evidence="4">V-type ATP synthase subunit C</fullName>
    </submittedName>
</protein>
<dbReference type="Pfam" id="PF01992">
    <property type="entry name" value="vATP-synt_AC39"/>
    <property type="match status" value="1"/>
</dbReference>
<keyword evidence="3" id="KW-0406">Ion transport</keyword>
<comment type="similarity">
    <text evidence="1">Belongs to the V-ATPase V0D/AC39 subunit family.</text>
</comment>
<dbReference type="PANTHER" id="PTHR38682:SF1">
    <property type="entry name" value="V-TYPE ATP SYNTHASE SUBUNIT C"/>
    <property type="match status" value="1"/>
</dbReference>
<proteinExistence type="inferred from homology"/>
<dbReference type="Gene3D" id="1.10.132.50">
    <property type="entry name" value="ATP synthase (C/AC39) subunit, domain 3"/>
    <property type="match status" value="1"/>
</dbReference>
<dbReference type="Gene3D" id="1.20.1690.10">
    <property type="entry name" value="V-type ATP synthase subunit C domain"/>
    <property type="match status" value="2"/>
</dbReference>
<dbReference type="InterPro" id="IPR036079">
    <property type="entry name" value="ATPase_csu/dsu_sf"/>
</dbReference>
<sequence>MYTKYPGFAAEDARYAYAVGRIRALETKLLDRQRFDRMLDAQSADEALHVLQDTDYGVHMGELKGASEYERVLAAERRVAFDLFEKLCLDKPARSMYFSRFDFHNIKVLLKARATEQDFSGLLSSQGEFDHSEMMDIFSEESFEKLPQHLGEAALQGMEAFQSSDSPRLLDIAVDDLEHEYRLNLAYQLSNDFLIGLLRLKADIHNILTLYRTKWLGEDFRLFETATLSGGFLEKERLRHAFQEPWEGMPARFAVTPYIEIIEAGGSDVVANGSFSKLEKAADDYLMGYLRLTKMVTFGIEPLYTYLLVKENEVKSIRMVMVGKLYGIPGQMIRERLPIMF</sequence>
<reference evidence="4 5" key="1">
    <citation type="submission" date="2019-03" db="EMBL/GenBank/DDBJ databases">
        <title>Metabolic potential of uncultured bacteria and archaea associated with petroleum seepage in deep-sea sediments.</title>
        <authorList>
            <person name="Dong X."/>
            <person name="Hubert C."/>
        </authorList>
    </citation>
    <scope>NUCLEOTIDE SEQUENCE [LARGE SCALE GENOMIC DNA]</scope>
    <source>
        <strain evidence="4">E44_bin18</strain>
    </source>
</reference>
<dbReference type="InterPro" id="IPR044911">
    <property type="entry name" value="V-type_ATPase_csu/dsu_dom_3"/>
</dbReference>
<organism evidence="4 5">
    <name type="scientific">candidate division TA06 bacterium</name>
    <dbReference type="NCBI Taxonomy" id="2250710"/>
    <lineage>
        <taxon>Bacteria</taxon>
        <taxon>Bacteria division TA06</taxon>
    </lineage>
</organism>
<name>A0A523UQN9_UNCT6</name>
<evidence type="ECO:0000313" key="4">
    <source>
        <dbReference type="EMBL" id="TET44846.1"/>
    </source>
</evidence>
<dbReference type="SUPFAM" id="SSF103486">
    <property type="entry name" value="V-type ATP synthase subunit C"/>
    <property type="match status" value="1"/>
</dbReference>
<dbReference type="PANTHER" id="PTHR38682">
    <property type="entry name" value="V-TYPE ATP SYNTHASE SUBUNIT C"/>
    <property type="match status" value="1"/>
</dbReference>
<dbReference type="GO" id="GO:0046961">
    <property type="term" value="F:proton-transporting ATPase activity, rotational mechanism"/>
    <property type="evidence" value="ECO:0007669"/>
    <property type="project" value="InterPro"/>
</dbReference>
<comment type="caution">
    <text evidence="4">The sequence shown here is derived from an EMBL/GenBank/DDBJ whole genome shotgun (WGS) entry which is preliminary data.</text>
</comment>
<accession>A0A523UQN9</accession>
<dbReference type="InterPro" id="IPR050873">
    <property type="entry name" value="V-ATPase_V0D/AC39_subunit"/>
</dbReference>
<evidence type="ECO:0000313" key="5">
    <source>
        <dbReference type="Proteomes" id="UP000315525"/>
    </source>
</evidence>
<dbReference type="AlphaFoldDB" id="A0A523UQN9"/>
<keyword evidence="2" id="KW-0813">Transport</keyword>
<evidence type="ECO:0000256" key="3">
    <source>
        <dbReference type="ARBA" id="ARBA00023065"/>
    </source>
</evidence>
<evidence type="ECO:0000256" key="2">
    <source>
        <dbReference type="ARBA" id="ARBA00022448"/>
    </source>
</evidence>
<evidence type="ECO:0000256" key="1">
    <source>
        <dbReference type="ARBA" id="ARBA00006709"/>
    </source>
</evidence>
<dbReference type="NCBIfam" id="NF002266">
    <property type="entry name" value="PRK01198.1-2"/>
    <property type="match status" value="1"/>
</dbReference>
<dbReference type="EMBL" id="SOJN01000108">
    <property type="protein sequence ID" value="TET44846.1"/>
    <property type="molecule type" value="Genomic_DNA"/>
</dbReference>
<dbReference type="Proteomes" id="UP000315525">
    <property type="component" value="Unassembled WGS sequence"/>
</dbReference>
<gene>
    <name evidence="4" type="ORF">E3J62_09325</name>
</gene>